<evidence type="ECO:0000256" key="1">
    <source>
        <dbReference type="SAM" id="SignalP"/>
    </source>
</evidence>
<dbReference type="AlphaFoldDB" id="A0A5B0RKC0"/>
<dbReference type="EMBL" id="VDEP01000172">
    <property type="protein sequence ID" value="KAA1126296.1"/>
    <property type="molecule type" value="Genomic_DNA"/>
</dbReference>
<accession>A0A5B0RKC0</accession>
<protein>
    <recommendedName>
        <fullName evidence="4">Secreted protein</fullName>
    </recommendedName>
</protein>
<feature type="chain" id="PRO_5023038383" description="Secreted protein" evidence="1">
    <location>
        <begin position="22"/>
        <end position="78"/>
    </location>
</feature>
<evidence type="ECO:0008006" key="4">
    <source>
        <dbReference type="Google" id="ProtNLM"/>
    </source>
</evidence>
<reference evidence="2 3" key="1">
    <citation type="submission" date="2019-05" db="EMBL/GenBank/DDBJ databases">
        <title>Emergence of the Ug99 lineage of the wheat stem rust pathogen through somatic hybridization.</title>
        <authorList>
            <person name="Li F."/>
            <person name="Upadhyaya N.M."/>
            <person name="Sperschneider J."/>
            <person name="Matny O."/>
            <person name="Nguyen-Phuc H."/>
            <person name="Mago R."/>
            <person name="Raley C."/>
            <person name="Miller M.E."/>
            <person name="Silverstein K.A.T."/>
            <person name="Henningsen E."/>
            <person name="Hirsch C.D."/>
            <person name="Visser B."/>
            <person name="Pretorius Z.A."/>
            <person name="Steffenson B.J."/>
            <person name="Schwessinger B."/>
            <person name="Dodds P.N."/>
            <person name="Figueroa M."/>
        </authorList>
    </citation>
    <scope>NUCLEOTIDE SEQUENCE [LARGE SCALE GENOMIC DNA]</scope>
    <source>
        <strain evidence="2 3">Ug99</strain>
    </source>
</reference>
<feature type="signal peptide" evidence="1">
    <location>
        <begin position="1"/>
        <end position="21"/>
    </location>
</feature>
<gene>
    <name evidence="2" type="ORF">PGTUg99_024485</name>
</gene>
<sequence>MARFPFSALLCHVLSFSFVTSVPMMHRLGEVGNAPIPPYNPMYTENFVRNRQKIELRERFFLAAHQRGTVYQITKSQL</sequence>
<dbReference type="Proteomes" id="UP000325313">
    <property type="component" value="Unassembled WGS sequence"/>
</dbReference>
<evidence type="ECO:0000313" key="3">
    <source>
        <dbReference type="Proteomes" id="UP000325313"/>
    </source>
</evidence>
<proteinExistence type="predicted"/>
<evidence type="ECO:0000313" key="2">
    <source>
        <dbReference type="EMBL" id="KAA1126296.1"/>
    </source>
</evidence>
<comment type="caution">
    <text evidence="2">The sequence shown here is derived from an EMBL/GenBank/DDBJ whole genome shotgun (WGS) entry which is preliminary data.</text>
</comment>
<name>A0A5B0RKC0_PUCGR</name>
<organism evidence="2 3">
    <name type="scientific">Puccinia graminis f. sp. tritici</name>
    <dbReference type="NCBI Taxonomy" id="56615"/>
    <lineage>
        <taxon>Eukaryota</taxon>
        <taxon>Fungi</taxon>
        <taxon>Dikarya</taxon>
        <taxon>Basidiomycota</taxon>
        <taxon>Pucciniomycotina</taxon>
        <taxon>Pucciniomycetes</taxon>
        <taxon>Pucciniales</taxon>
        <taxon>Pucciniaceae</taxon>
        <taxon>Puccinia</taxon>
    </lineage>
</organism>
<keyword evidence="1" id="KW-0732">Signal</keyword>